<gene>
    <name evidence="1" type="ORF">PIK62_13520</name>
</gene>
<dbReference type="Proteomes" id="UP001221816">
    <property type="component" value="Unassembled WGS sequence"/>
</dbReference>
<accession>A0ABT5CQ13</accession>
<organism evidence="1 2">
    <name type="scientific">Klebsiella pasteurii</name>
    <dbReference type="NCBI Taxonomy" id="2587529"/>
    <lineage>
        <taxon>Bacteria</taxon>
        <taxon>Pseudomonadati</taxon>
        <taxon>Pseudomonadota</taxon>
        <taxon>Gammaproteobacteria</taxon>
        <taxon>Enterobacterales</taxon>
        <taxon>Enterobacteriaceae</taxon>
        <taxon>Klebsiella/Raoultella group</taxon>
        <taxon>Klebsiella</taxon>
    </lineage>
</organism>
<dbReference type="Pfam" id="PF17963">
    <property type="entry name" value="Big_9"/>
    <property type="match status" value="1"/>
</dbReference>
<evidence type="ECO:0000313" key="1">
    <source>
        <dbReference type="EMBL" id="MDC0693633.1"/>
    </source>
</evidence>
<evidence type="ECO:0000313" key="2">
    <source>
        <dbReference type="Proteomes" id="UP001221816"/>
    </source>
</evidence>
<sequence>MTSVTATSVTDADPVAVTSSGTTIAGAWGSLTIHSDGSYTYQPYGGVNSVGQSEVFTYTITDSLGHTASTTLTFDIDSPASLAVNDVVALNAATALATVNVPAIDTSGLNTSGKSSGSGVSASKLINFSVGADREMDTLSVKVNYTASGSVVNTVRIDSTVSIYHVLTDGSKVLVWQGTPTENLTTIIGATSSATDTLTLTGVALSEGNYEMVLASKATATLDTFLTPAPNYTVGASIAGTTFDTATHYTVAGTNVSGNIQNGNNSGGTEDFHGVLYASYTVAGHTSTGSAESWTFNSNGSITTSNGNAVTGSSVTIYGDYGTLTMANNGSYTYSLKAGMDVSTITHKEVFAYTVNDSNGVSSAATLTIDLHPQMTGSVNGDDVHSTAYDDTFTLGIGADTVVYNLLADDNTGGNGSDTWKDFSVAQGDHIDVSALLVDWDGNSSSLGNYVTLSYVGNNTVVSIDRDGGAGDHQSTTLITLEGVHINSLNELIDTNNSN</sequence>
<proteinExistence type="predicted"/>
<dbReference type="EMBL" id="JAQNDI010000006">
    <property type="protein sequence ID" value="MDC0693633.1"/>
    <property type="molecule type" value="Genomic_DNA"/>
</dbReference>
<protein>
    <submittedName>
        <fullName evidence="1">Type I secretion C-terminal target domain-containing protein</fullName>
    </submittedName>
</protein>
<keyword evidence="2" id="KW-1185">Reference proteome</keyword>
<dbReference type="NCBIfam" id="TIGR03661">
    <property type="entry name" value="T1SS_VCA0849"/>
    <property type="match status" value="1"/>
</dbReference>
<dbReference type="InterPro" id="IPR010221">
    <property type="entry name" value="VCBS_dom"/>
</dbReference>
<dbReference type="NCBIfam" id="TIGR01965">
    <property type="entry name" value="VCBS_repeat"/>
    <property type="match status" value="2"/>
</dbReference>
<comment type="caution">
    <text evidence="1">The sequence shown here is derived from an EMBL/GenBank/DDBJ whole genome shotgun (WGS) entry which is preliminary data.</text>
</comment>
<dbReference type="InterPro" id="IPR019960">
    <property type="entry name" value="T1SS_VCA0849"/>
</dbReference>
<reference evidence="1 2" key="1">
    <citation type="submission" date="2023-01" db="EMBL/GenBank/DDBJ databases">
        <authorList>
            <person name="Dale J."/>
        </authorList>
    </citation>
    <scope>NUCLEOTIDE SEQUENCE [LARGE SCALE GENOMIC DNA]</scope>
    <source>
        <strain evidence="1 2">2022EL-01098</strain>
    </source>
</reference>
<name>A0ABT5CQ13_9ENTR</name>